<evidence type="ECO:0000313" key="2">
    <source>
        <dbReference type="EMBL" id="CAF4597075.1"/>
    </source>
</evidence>
<dbReference type="EMBL" id="CAJOBH010084088">
    <property type="protein sequence ID" value="CAF4531018.1"/>
    <property type="molecule type" value="Genomic_DNA"/>
</dbReference>
<dbReference type="Proteomes" id="UP000681967">
    <property type="component" value="Unassembled WGS sequence"/>
</dbReference>
<evidence type="ECO:0008006" key="5">
    <source>
        <dbReference type="Google" id="ProtNLM"/>
    </source>
</evidence>
<dbReference type="EMBL" id="CAJOBJ010103080">
    <property type="protein sequence ID" value="CAF4597075.1"/>
    <property type="molecule type" value="Genomic_DNA"/>
</dbReference>
<evidence type="ECO:0000313" key="3">
    <source>
        <dbReference type="EMBL" id="CAF4829480.1"/>
    </source>
</evidence>
<feature type="non-terminal residue" evidence="2">
    <location>
        <position position="81"/>
    </location>
</feature>
<dbReference type="Gene3D" id="2.120.10.30">
    <property type="entry name" value="TolB, C-terminal domain"/>
    <property type="match status" value="1"/>
</dbReference>
<dbReference type="AlphaFoldDB" id="A0A8S2Z4N2"/>
<dbReference type="Proteomes" id="UP000676336">
    <property type="component" value="Unassembled WGS sequence"/>
</dbReference>
<comment type="caution">
    <text evidence="2">The sequence shown here is derived from an EMBL/GenBank/DDBJ whole genome shotgun (WGS) entry which is preliminary data.</text>
</comment>
<sequence>PWDQTELWIGEFNNDENLTLINKRKLFGKIDESILDPKWSPDGKFIYFISDQNGWWNIYRTDINGQSLEHIYNMEAEFGGP</sequence>
<dbReference type="InterPro" id="IPR011659">
    <property type="entry name" value="WD40"/>
</dbReference>
<accession>A0A8S2Z4N2</accession>
<gene>
    <name evidence="1" type="ORF">BYL167_LOCUS37304</name>
    <name evidence="2" type="ORF">GIL414_LOCUS38754</name>
    <name evidence="3" type="ORF">SMN809_LOCUS48414</name>
</gene>
<dbReference type="SUPFAM" id="SSF82171">
    <property type="entry name" value="DPP6 N-terminal domain-like"/>
    <property type="match status" value="1"/>
</dbReference>
<protein>
    <recommendedName>
        <fullName evidence="5">Dipeptidylpeptidase IV N-terminal domain-containing protein</fullName>
    </recommendedName>
</protein>
<organism evidence="2 4">
    <name type="scientific">Rotaria magnacalcarata</name>
    <dbReference type="NCBI Taxonomy" id="392030"/>
    <lineage>
        <taxon>Eukaryota</taxon>
        <taxon>Metazoa</taxon>
        <taxon>Spiralia</taxon>
        <taxon>Gnathifera</taxon>
        <taxon>Rotifera</taxon>
        <taxon>Eurotatoria</taxon>
        <taxon>Bdelloidea</taxon>
        <taxon>Philodinida</taxon>
        <taxon>Philodinidae</taxon>
        <taxon>Rotaria</taxon>
    </lineage>
</organism>
<dbReference type="EMBL" id="CAJOBI010155443">
    <property type="protein sequence ID" value="CAF4829480.1"/>
    <property type="molecule type" value="Genomic_DNA"/>
</dbReference>
<name>A0A8S2Z4N2_9BILA</name>
<evidence type="ECO:0000313" key="4">
    <source>
        <dbReference type="Proteomes" id="UP000681720"/>
    </source>
</evidence>
<dbReference type="Proteomes" id="UP000681720">
    <property type="component" value="Unassembled WGS sequence"/>
</dbReference>
<dbReference type="InterPro" id="IPR011042">
    <property type="entry name" value="6-blade_b-propeller_TolB-like"/>
</dbReference>
<feature type="non-terminal residue" evidence="2">
    <location>
        <position position="1"/>
    </location>
</feature>
<reference evidence="2" key="1">
    <citation type="submission" date="2021-02" db="EMBL/GenBank/DDBJ databases">
        <authorList>
            <person name="Nowell W R."/>
        </authorList>
    </citation>
    <scope>NUCLEOTIDE SEQUENCE</scope>
</reference>
<evidence type="ECO:0000313" key="1">
    <source>
        <dbReference type="EMBL" id="CAF4531018.1"/>
    </source>
</evidence>
<dbReference type="Pfam" id="PF07676">
    <property type="entry name" value="PD40"/>
    <property type="match status" value="1"/>
</dbReference>
<proteinExistence type="predicted"/>